<dbReference type="OMA" id="RTNIRIW"/>
<reference evidence="4 5" key="1">
    <citation type="journal article" date="2015" name="Genome Biol. Evol.">
        <title>Phylogenomic analyses indicate that early fungi evolved digesting cell walls of algal ancestors of land plants.</title>
        <authorList>
            <person name="Chang Y."/>
            <person name="Wang S."/>
            <person name="Sekimoto S."/>
            <person name="Aerts A.L."/>
            <person name="Choi C."/>
            <person name="Clum A."/>
            <person name="LaButti K.M."/>
            <person name="Lindquist E.A."/>
            <person name="Yee Ngan C."/>
            <person name="Ohm R.A."/>
            <person name="Salamov A.A."/>
            <person name="Grigoriev I.V."/>
            <person name="Spatafora J.W."/>
            <person name="Berbee M.L."/>
        </authorList>
    </citation>
    <scope>NUCLEOTIDE SEQUENCE [LARGE SCALE GENOMIC DNA]</scope>
    <source>
        <strain evidence="4 5">JEL478</strain>
    </source>
</reference>
<dbReference type="PANTHER" id="PTHR45700:SF2">
    <property type="entry name" value="UBIQUITIN-PROTEIN LIGASE E3C"/>
    <property type="match status" value="1"/>
</dbReference>
<evidence type="ECO:0000313" key="4">
    <source>
        <dbReference type="EMBL" id="KXS22342.1"/>
    </source>
</evidence>
<dbReference type="EMBL" id="KQ965731">
    <property type="protein sequence ID" value="KXS22342.1"/>
    <property type="molecule type" value="Genomic_DNA"/>
</dbReference>
<dbReference type="GO" id="GO:0000209">
    <property type="term" value="P:protein polyubiquitination"/>
    <property type="evidence" value="ECO:0007669"/>
    <property type="project" value="InterPro"/>
</dbReference>
<evidence type="ECO:0000256" key="1">
    <source>
        <dbReference type="ARBA" id="ARBA00000885"/>
    </source>
</evidence>
<dbReference type="EC" id="2.3.2.26" evidence="2"/>
<protein>
    <recommendedName>
        <fullName evidence="2">HECT-type E3 ubiquitin transferase</fullName>
        <ecNumber evidence="2">2.3.2.26</ecNumber>
    </recommendedName>
</protein>
<evidence type="ECO:0000256" key="2">
    <source>
        <dbReference type="ARBA" id="ARBA00012485"/>
    </source>
</evidence>
<keyword evidence="5" id="KW-1185">Reference proteome</keyword>
<dbReference type="GO" id="GO:0006511">
    <property type="term" value="P:ubiquitin-dependent protein catabolic process"/>
    <property type="evidence" value="ECO:0007669"/>
    <property type="project" value="TreeGrafter"/>
</dbReference>
<name>A0A139B020_GONPJ</name>
<comment type="catalytic activity">
    <reaction evidence="1">
        <text>S-ubiquitinyl-[E2 ubiquitin-conjugating enzyme]-L-cysteine + [acceptor protein]-L-lysine = [E2 ubiquitin-conjugating enzyme]-L-cysteine + N(6)-ubiquitinyl-[acceptor protein]-L-lysine.</text>
        <dbReference type="EC" id="2.3.2.26"/>
    </reaction>
</comment>
<gene>
    <name evidence="4" type="ORF">M427DRAFT_170416</name>
</gene>
<keyword evidence="3" id="KW-0808">Transferase</keyword>
<dbReference type="InterPro" id="IPR044611">
    <property type="entry name" value="E3A/B/C-like"/>
</dbReference>
<organism evidence="4 5">
    <name type="scientific">Gonapodya prolifera (strain JEL478)</name>
    <name type="common">Monoblepharis prolifera</name>
    <dbReference type="NCBI Taxonomy" id="1344416"/>
    <lineage>
        <taxon>Eukaryota</taxon>
        <taxon>Fungi</taxon>
        <taxon>Fungi incertae sedis</taxon>
        <taxon>Chytridiomycota</taxon>
        <taxon>Chytridiomycota incertae sedis</taxon>
        <taxon>Monoblepharidomycetes</taxon>
        <taxon>Monoblepharidales</taxon>
        <taxon>Gonapodyaceae</taxon>
        <taxon>Gonapodya</taxon>
    </lineage>
</organism>
<dbReference type="Proteomes" id="UP000070544">
    <property type="component" value="Unassembled WGS sequence"/>
</dbReference>
<dbReference type="OrthoDB" id="8068875at2759"/>
<dbReference type="STRING" id="1344416.A0A139B020"/>
<dbReference type="GO" id="GO:0061630">
    <property type="term" value="F:ubiquitin protein ligase activity"/>
    <property type="evidence" value="ECO:0007669"/>
    <property type="project" value="UniProtKB-EC"/>
</dbReference>
<evidence type="ECO:0000313" key="5">
    <source>
        <dbReference type="Proteomes" id="UP000070544"/>
    </source>
</evidence>
<dbReference type="AlphaFoldDB" id="A0A139B020"/>
<evidence type="ECO:0000256" key="3">
    <source>
        <dbReference type="ARBA" id="ARBA00022679"/>
    </source>
</evidence>
<dbReference type="PANTHER" id="PTHR45700">
    <property type="entry name" value="UBIQUITIN-PROTEIN LIGASE E3C"/>
    <property type="match status" value="1"/>
</dbReference>
<sequence length="576" mass="62955">MYSFDGDFKRKRQINLGGATKVEDKQVLLRRAAAEREARERERKKQRAATILQSAWRSSCSRADSRELERVPWDENFSKFTSQWSRTPGSALVGELELLVRSFLFFHQQKKDAARLDKLVELILDGERVQGLRPLLAPFLLKYGAQNSPWELQVSKLLRLCLERFRGSQAAEANPASKAVDIAIDYGEWQTLGKLTSVEHVSSLFVSVMSPLYPTLYEILRQHITSGQGSINTIQHAVPALERAMDAAVPHFISQLFTMPHLLTRLPPTATSGLVTFPFPAKIASFLARTNIRIWTSSAGKSSPAEILCILGNLVVVAKAALGSSQPVPNTFLSHLVTSIDSLLSLIPATVLAMEADSSPTGLAAATRRIDDDDDEYDRSAMVSNDVMDVDTVSHPDPAVLKSLSALYDRGFLTALIRHLTMSECGVEAVASLVTALLTGIPHRKSEILTAVVYMPGVSPLRGFYDGIVKSSLWAKCGAGRASTVGVEKVQLSPSIFTDAKYSANIVLLFVLCETYARMLLTMGDDEFFGDAGLKTSGAQPSISTTTTSLRANPLRINEIGSAASCEGFEKSIRAF</sequence>
<accession>A0A139B020</accession>
<proteinExistence type="predicted"/>